<dbReference type="OrthoDB" id="3162794at2759"/>
<organism evidence="2 3">
    <name type="scientific">Coprinopsis cinerea (strain Okayama-7 / 130 / ATCC MYA-4618 / FGSC 9003)</name>
    <name type="common">Inky cap fungus</name>
    <name type="synonym">Hormographiella aspergillata</name>
    <dbReference type="NCBI Taxonomy" id="240176"/>
    <lineage>
        <taxon>Eukaryota</taxon>
        <taxon>Fungi</taxon>
        <taxon>Dikarya</taxon>
        <taxon>Basidiomycota</taxon>
        <taxon>Agaricomycotina</taxon>
        <taxon>Agaricomycetes</taxon>
        <taxon>Agaricomycetidae</taxon>
        <taxon>Agaricales</taxon>
        <taxon>Agaricineae</taxon>
        <taxon>Psathyrellaceae</taxon>
        <taxon>Coprinopsis</taxon>
    </lineage>
</organism>
<dbReference type="AlphaFoldDB" id="A8NPF3"/>
<accession>A8NPF3</accession>
<dbReference type="HOGENOM" id="CLU_024649_0_0_1"/>
<dbReference type="Proteomes" id="UP000001861">
    <property type="component" value="Unassembled WGS sequence"/>
</dbReference>
<gene>
    <name evidence="2" type="ORF">CC1G_10252</name>
</gene>
<dbReference type="EMBL" id="AACS02000012">
    <property type="protein sequence ID" value="EAU86530.2"/>
    <property type="molecule type" value="Genomic_DNA"/>
</dbReference>
<evidence type="ECO:0000256" key="1">
    <source>
        <dbReference type="SAM" id="MobiDB-lite"/>
    </source>
</evidence>
<reference evidence="2 3" key="1">
    <citation type="journal article" date="2010" name="Proc. Natl. Acad. Sci. U.S.A.">
        <title>Insights into evolution of multicellular fungi from the assembled chromosomes of the mushroom Coprinopsis cinerea (Coprinus cinereus).</title>
        <authorList>
            <person name="Stajich J.E."/>
            <person name="Wilke S.K."/>
            <person name="Ahren D."/>
            <person name="Au C.H."/>
            <person name="Birren B.W."/>
            <person name="Borodovsky M."/>
            <person name="Burns C."/>
            <person name="Canback B."/>
            <person name="Casselton L.A."/>
            <person name="Cheng C.K."/>
            <person name="Deng J."/>
            <person name="Dietrich F.S."/>
            <person name="Fargo D.C."/>
            <person name="Farman M.L."/>
            <person name="Gathman A.C."/>
            <person name="Goldberg J."/>
            <person name="Guigo R."/>
            <person name="Hoegger P.J."/>
            <person name="Hooker J.B."/>
            <person name="Huggins A."/>
            <person name="James T.Y."/>
            <person name="Kamada T."/>
            <person name="Kilaru S."/>
            <person name="Kodira C."/>
            <person name="Kues U."/>
            <person name="Kupfer D."/>
            <person name="Kwan H.S."/>
            <person name="Lomsadze A."/>
            <person name="Li W."/>
            <person name="Lilly W.W."/>
            <person name="Ma L.J."/>
            <person name="Mackey A.J."/>
            <person name="Manning G."/>
            <person name="Martin F."/>
            <person name="Muraguchi H."/>
            <person name="Natvig D.O."/>
            <person name="Palmerini H."/>
            <person name="Ramesh M.A."/>
            <person name="Rehmeyer C.J."/>
            <person name="Roe B.A."/>
            <person name="Shenoy N."/>
            <person name="Stanke M."/>
            <person name="Ter-Hovhannisyan V."/>
            <person name="Tunlid A."/>
            <person name="Velagapudi R."/>
            <person name="Vision T.J."/>
            <person name="Zeng Q."/>
            <person name="Zolan M.E."/>
            <person name="Pukkila P.J."/>
        </authorList>
    </citation>
    <scope>NUCLEOTIDE SEQUENCE [LARGE SCALE GENOMIC DNA]</scope>
    <source>
        <strain evidence="3">Okayama-7 / 130 / ATCC MYA-4618 / FGSC 9003</strain>
    </source>
</reference>
<dbReference type="eggNOG" id="ENOG502SI90">
    <property type="taxonomic scope" value="Eukaryota"/>
</dbReference>
<feature type="compositionally biased region" description="Low complexity" evidence="1">
    <location>
        <begin position="8"/>
        <end position="21"/>
    </location>
</feature>
<dbReference type="InParanoid" id="A8NPF3"/>
<feature type="region of interest" description="Disordered" evidence="1">
    <location>
        <begin position="1"/>
        <end position="38"/>
    </location>
</feature>
<dbReference type="OMA" id="FHFMCTT"/>
<dbReference type="VEuPathDB" id="FungiDB:CC1G_10252"/>
<name>A8NPF3_COPC7</name>
<dbReference type="RefSeq" id="XP_001835325.2">
    <property type="nucleotide sequence ID" value="XM_001835273.2"/>
</dbReference>
<sequence>MHPQCSGTASTSASAEAQAQARAEDSLRTRDAITNRRRTANFRRRSLKSLSLFLPSPGNGNSSSSRPNSFALGAGWTAVGKINADVVREIADLLAPSDILSFSMTSSQLRYLLLPALYETVVLKSSKNCRRTLKMLQTKRHLCRHIRKLAVRPNYYLAWPQQDDYLDEGWVVDRLIDLADDLKGLVTFDWDGLEVPDDRLWDTLRLKCPLLKSVFTNIGQNPLNPETSLFSFTDLTSFSVIVRHGLPGSELFPTPEALPPRFWDMILTRCPNLEELSICSFSSSARVFDFDRIVEGSWPKLNSLTLGSFGYQEDFALGPSTALGNGELARFLEDHPTLKYIRFLWNFKRWMSPDVIPLDLSPDALPKLDTFIGVYQQLAVLPNLKEIETVDLTCEPVYESRLRAVCDALKSCERLTSLDVWVHLLDPNRDHTSFFKAIVGSCPKLTDLHLMCTTSFTVKPLKQLLSQLRLLPNLKRFSLTKGHKYLDESMLETATRILKDLPSLKQISIRWARESCPNHLKQEGLYDVVTNSSTGDVEGMMVVERGIPLVGPSFRRRYFQKVEVSAGEAKREGGETGGKEWQKEVVRRGKVVKRRMSSIWSMNSVSTV</sequence>
<dbReference type="KEGG" id="cci:CC1G_10252"/>
<comment type="caution">
    <text evidence="2">The sequence shown here is derived from an EMBL/GenBank/DDBJ whole genome shotgun (WGS) entry which is preliminary data.</text>
</comment>
<dbReference type="InterPro" id="IPR032675">
    <property type="entry name" value="LRR_dom_sf"/>
</dbReference>
<evidence type="ECO:0000313" key="3">
    <source>
        <dbReference type="Proteomes" id="UP000001861"/>
    </source>
</evidence>
<feature type="compositionally biased region" description="Basic and acidic residues" evidence="1">
    <location>
        <begin position="22"/>
        <end position="34"/>
    </location>
</feature>
<keyword evidence="3" id="KW-1185">Reference proteome</keyword>
<evidence type="ECO:0000313" key="2">
    <source>
        <dbReference type="EMBL" id="EAU86530.2"/>
    </source>
</evidence>
<protein>
    <recommendedName>
        <fullName evidence="4">F-box domain-containing protein</fullName>
    </recommendedName>
</protein>
<dbReference type="GeneID" id="6011853"/>
<dbReference type="SUPFAM" id="SSF52047">
    <property type="entry name" value="RNI-like"/>
    <property type="match status" value="1"/>
</dbReference>
<evidence type="ECO:0008006" key="4">
    <source>
        <dbReference type="Google" id="ProtNLM"/>
    </source>
</evidence>
<dbReference type="Gene3D" id="3.80.10.10">
    <property type="entry name" value="Ribonuclease Inhibitor"/>
    <property type="match status" value="1"/>
</dbReference>
<proteinExistence type="predicted"/>